<name>B0DZV2_LACBS</name>
<dbReference type="KEGG" id="lbc:LACBIDRAFT_334656"/>
<dbReference type="RefSeq" id="XP_001889444.1">
    <property type="nucleotide sequence ID" value="XM_001889409.1"/>
</dbReference>
<accession>B0DZV2</accession>
<dbReference type="AlphaFoldDB" id="B0DZV2"/>
<dbReference type="InParanoid" id="B0DZV2"/>
<organism evidence="2">
    <name type="scientific">Laccaria bicolor (strain S238N-H82 / ATCC MYA-4686)</name>
    <name type="common">Bicoloured deceiver</name>
    <name type="synonym">Laccaria laccata var. bicolor</name>
    <dbReference type="NCBI Taxonomy" id="486041"/>
    <lineage>
        <taxon>Eukaryota</taxon>
        <taxon>Fungi</taxon>
        <taxon>Dikarya</taxon>
        <taxon>Basidiomycota</taxon>
        <taxon>Agaricomycotina</taxon>
        <taxon>Agaricomycetes</taxon>
        <taxon>Agaricomycetidae</taxon>
        <taxon>Agaricales</taxon>
        <taxon>Agaricineae</taxon>
        <taxon>Hydnangiaceae</taxon>
        <taxon>Laccaria</taxon>
    </lineage>
</organism>
<dbReference type="Proteomes" id="UP000001194">
    <property type="component" value="Unassembled WGS sequence"/>
</dbReference>
<dbReference type="GeneID" id="6085098"/>
<sequence length="322" mass="36103">MSHIHATVAANLCTSKAGMVVNEYLEGGGLGAWAEDAGGIADAEYAEILDPGHVGGTVATEPFHLGVIFRDATTRRASTNWQSIGKRLSLERSSFRILFSTFYPDFHPFPLASISLAPSFLLPTLPGNTRLHAGHYTTRWTLRNTLDTMQHAGHYATRWTLCNVLNIMQCTWHYTTHLTLRCDYTMHLTLQHMELHSHHVLAFKRPLCLFSARTTVLYHHQGYPHPRSLSTPIVSLMLSHVPFINSHQQHLKLPHHPSTHHPRLVLKPLHVVHTTHALCSSLSMQSSSSCLTPACSHICCERFNFMSQCDIPEGHVPELKNP</sequence>
<dbReference type="EMBL" id="DS547157">
    <property type="protein sequence ID" value="EDQ99901.1"/>
    <property type="molecule type" value="Genomic_DNA"/>
</dbReference>
<proteinExistence type="predicted"/>
<evidence type="ECO:0000313" key="1">
    <source>
        <dbReference type="EMBL" id="EDQ99901.1"/>
    </source>
</evidence>
<keyword evidence="2" id="KW-1185">Reference proteome</keyword>
<gene>
    <name evidence="1" type="ORF">LACBIDRAFT_334656</name>
</gene>
<reference evidence="1 2" key="1">
    <citation type="journal article" date="2008" name="Nature">
        <title>The genome of Laccaria bicolor provides insights into mycorrhizal symbiosis.</title>
        <authorList>
            <person name="Martin F."/>
            <person name="Aerts A."/>
            <person name="Ahren D."/>
            <person name="Brun A."/>
            <person name="Danchin E.G.J."/>
            <person name="Duchaussoy F."/>
            <person name="Gibon J."/>
            <person name="Kohler A."/>
            <person name="Lindquist E."/>
            <person name="Pereda V."/>
            <person name="Salamov A."/>
            <person name="Shapiro H.J."/>
            <person name="Wuyts J."/>
            <person name="Blaudez D."/>
            <person name="Buee M."/>
            <person name="Brokstein P."/>
            <person name="Canbaeck B."/>
            <person name="Cohen D."/>
            <person name="Courty P.E."/>
            <person name="Coutinho P.M."/>
            <person name="Delaruelle C."/>
            <person name="Detter J.C."/>
            <person name="Deveau A."/>
            <person name="DiFazio S."/>
            <person name="Duplessis S."/>
            <person name="Fraissinet-Tachet L."/>
            <person name="Lucic E."/>
            <person name="Frey-Klett P."/>
            <person name="Fourrey C."/>
            <person name="Feussner I."/>
            <person name="Gay G."/>
            <person name="Grimwood J."/>
            <person name="Hoegger P.J."/>
            <person name="Jain P."/>
            <person name="Kilaru S."/>
            <person name="Labbe J."/>
            <person name="Lin Y.C."/>
            <person name="Legue V."/>
            <person name="Le Tacon F."/>
            <person name="Marmeisse R."/>
            <person name="Melayah D."/>
            <person name="Montanini B."/>
            <person name="Muratet M."/>
            <person name="Nehls U."/>
            <person name="Niculita-Hirzel H."/>
            <person name="Oudot-Le Secq M.P."/>
            <person name="Peter M."/>
            <person name="Quesneville H."/>
            <person name="Rajashekar B."/>
            <person name="Reich M."/>
            <person name="Rouhier N."/>
            <person name="Schmutz J."/>
            <person name="Yin T."/>
            <person name="Chalot M."/>
            <person name="Henrissat B."/>
            <person name="Kuees U."/>
            <person name="Lucas S."/>
            <person name="Van de Peer Y."/>
            <person name="Podila G.K."/>
            <person name="Polle A."/>
            <person name="Pukkila P.J."/>
            <person name="Richardson P.M."/>
            <person name="Rouze P."/>
            <person name="Sanders I.R."/>
            <person name="Stajich J.E."/>
            <person name="Tunlid A."/>
            <person name="Tuskan G."/>
            <person name="Grigoriev I.V."/>
        </authorList>
    </citation>
    <scope>NUCLEOTIDE SEQUENCE [LARGE SCALE GENOMIC DNA]</scope>
    <source>
        <strain evidence="2">S238N-H82 / ATCC MYA-4686</strain>
    </source>
</reference>
<protein>
    <submittedName>
        <fullName evidence="1">Predicted protein</fullName>
    </submittedName>
</protein>
<evidence type="ECO:0000313" key="2">
    <source>
        <dbReference type="Proteomes" id="UP000001194"/>
    </source>
</evidence>
<dbReference type="HOGENOM" id="CLU_863485_0_0_1"/>